<sequence>MDFSNILDPYILSSATTFEWGEILGERECCSIKVGMHCSKAVCSWLTLFNHIALRPEGMGPAHLVLQMCGSLPPKWKEVEGQQWTFHIQDRGRGPLEAAGGCPNLGESAPSKWGLGACRSGCKAEGQTSRLLEGRTLKKGSWTESTVDGMWPRFSANEENGPFPPSHSILLPESGGRGGQLMWQIRIKAAHGNACVGWNKKVAISLGQSMWAALSQRKSTSDSDIIRQLIQSPNPAPATSAKAIGTSPESNLLLFAKTCLSPYIRTIESTVHGMWPRFSANEENGPFPPSHSILLPESGGRGGQLMWQIRIKAAHGNACVGWNKKVAISLGQSMWAALSQRKSTSDSDIIRQLIQSPNPAPATNAKA</sequence>
<proteinExistence type="predicted"/>
<evidence type="ECO:0000313" key="1">
    <source>
        <dbReference type="EMBL" id="RKO91924.1"/>
    </source>
</evidence>
<dbReference type="AlphaFoldDB" id="A0A4P9WGT8"/>
<dbReference type="EMBL" id="KZ994843">
    <property type="protein sequence ID" value="RKO91924.1"/>
    <property type="molecule type" value="Genomic_DNA"/>
</dbReference>
<keyword evidence="2" id="KW-1185">Reference proteome</keyword>
<protein>
    <submittedName>
        <fullName evidence="1">Uncharacterized protein</fullName>
    </submittedName>
</protein>
<accession>A0A4P9WGT8</accession>
<organism evidence="1 2">
    <name type="scientific">Blyttiomyces helicus</name>
    <dbReference type="NCBI Taxonomy" id="388810"/>
    <lineage>
        <taxon>Eukaryota</taxon>
        <taxon>Fungi</taxon>
        <taxon>Fungi incertae sedis</taxon>
        <taxon>Chytridiomycota</taxon>
        <taxon>Chytridiomycota incertae sedis</taxon>
        <taxon>Chytridiomycetes</taxon>
        <taxon>Chytridiomycetes incertae sedis</taxon>
        <taxon>Blyttiomyces</taxon>
    </lineage>
</organism>
<reference evidence="2" key="1">
    <citation type="journal article" date="2018" name="Nat. Microbiol.">
        <title>Leveraging single-cell genomics to expand the fungal tree of life.</title>
        <authorList>
            <person name="Ahrendt S.R."/>
            <person name="Quandt C.A."/>
            <person name="Ciobanu D."/>
            <person name="Clum A."/>
            <person name="Salamov A."/>
            <person name="Andreopoulos B."/>
            <person name="Cheng J.F."/>
            <person name="Woyke T."/>
            <person name="Pelin A."/>
            <person name="Henrissat B."/>
            <person name="Reynolds N.K."/>
            <person name="Benny G.L."/>
            <person name="Smith M.E."/>
            <person name="James T.Y."/>
            <person name="Grigoriev I.V."/>
        </authorList>
    </citation>
    <scope>NUCLEOTIDE SEQUENCE [LARGE SCALE GENOMIC DNA]</scope>
</reference>
<gene>
    <name evidence="1" type="ORF">BDK51DRAFT_32678</name>
</gene>
<evidence type="ECO:0000313" key="2">
    <source>
        <dbReference type="Proteomes" id="UP000269721"/>
    </source>
</evidence>
<name>A0A4P9WGT8_9FUNG</name>
<dbReference type="Proteomes" id="UP000269721">
    <property type="component" value="Unassembled WGS sequence"/>
</dbReference>